<comment type="catalytic activity">
    <reaction evidence="11">
        <text>GTP + H2O = GDP + phosphate + H(+)</text>
        <dbReference type="Rhea" id="RHEA:19669"/>
        <dbReference type="ChEBI" id="CHEBI:15377"/>
        <dbReference type="ChEBI" id="CHEBI:15378"/>
        <dbReference type="ChEBI" id="CHEBI:37565"/>
        <dbReference type="ChEBI" id="CHEBI:43474"/>
        <dbReference type="ChEBI" id="CHEBI:58189"/>
    </reaction>
</comment>
<evidence type="ECO:0000256" key="7">
    <source>
        <dbReference type="ARBA" id="ARBA00023054"/>
    </source>
</evidence>
<comment type="caution">
    <text evidence="15">The sequence shown here is derived from an EMBL/GenBank/DDBJ whole genome shotgun (WGS) entry which is preliminary data.</text>
</comment>
<dbReference type="GO" id="GO:0051646">
    <property type="term" value="P:mitochondrion localization"/>
    <property type="evidence" value="ECO:0007669"/>
    <property type="project" value="TreeGrafter"/>
</dbReference>
<dbReference type="FunFam" id="3.40.50.300:FF:000214">
    <property type="entry name" value="Mitofusin 2"/>
    <property type="match status" value="1"/>
</dbReference>
<accession>A0A1W0WU70</accession>
<keyword evidence="3" id="KW-0547">Nucleotide-binding</keyword>
<dbReference type="Gene3D" id="3.40.50.300">
    <property type="entry name" value="P-loop containing nucleotide triphosphate hydrolases"/>
    <property type="match status" value="1"/>
</dbReference>
<dbReference type="SUPFAM" id="SSF111479">
    <property type="entry name" value="Fzo-like conserved region"/>
    <property type="match status" value="1"/>
</dbReference>
<feature type="coiled-coil region" evidence="12">
    <location>
        <begin position="736"/>
        <end position="763"/>
    </location>
</feature>
<keyword evidence="16" id="KW-1185">Reference proteome</keyword>
<dbReference type="GO" id="GO:0005525">
    <property type="term" value="F:GTP binding"/>
    <property type="evidence" value="ECO:0007669"/>
    <property type="project" value="UniProtKB-KW"/>
</dbReference>
<evidence type="ECO:0000256" key="3">
    <source>
        <dbReference type="ARBA" id="ARBA00022741"/>
    </source>
</evidence>
<dbReference type="AlphaFoldDB" id="A0A1W0WU70"/>
<dbReference type="InterPro" id="IPR027417">
    <property type="entry name" value="P-loop_NTPase"/>
</dbReference>
<dbReference type="PANTHER" id="PTHR10465:SF3">
    <property type="entry name" value="TRANSMEMBRANE GTPASE MARF-RELATED"/>
    <property type="match status" value="1"/>
</dbReference>
<comment type="subcellular location">
    <subcellularLocation>
        <location evidence="1">Mitochondrion outer membrane</location>
        <topology evidence="1">Multi-pass membrane protein</topology>
    </subcellularLocation>
</comment>
<dbReference type="InterPro" id="IPR027094">
    <property type="entry name" value="Mitofusin_fam"/>
</dbReference>
<keyword evidence="8" id="KW-0496">Mitochondrion</keyword>
<protein>
    <submittedName>
        <fullName evidence="15">Mitofusin-2</fullName>
    </submittedName>
</protein>
<dbReference type="GO" id="GO:0005741">
    <property type="term" value="C:mitochondrial outer membrane"/>
    <property type="evidence" value="ECO:0007669"/>
    <property type="project" value="UniProtKB-SubCell"/>
</dbReference>
<evidence type="ECO:0000256" key="10">
    <source>
        <dbReference type="ARBA" id="ARBA00023136"/>
    </source>
</evidence>
<feature type="region of interest" description="Disordered" evidence="13">
    <location>
        <begin position="604"/>
        <end position="631"/>
    </location>
</feature>
<keyword evidence="10" id="KW-0472">Membrane</keyword>
<dbReference type="InterPro" id="IPR045063">
    <property type="entry name" value="Dynamin_N"/>
</dbReference>
<dbReference type="CDD" id="cd09912">
    <property type="entry name" value="DLP_2"/>
    <property type="match status" value="1"/>
</dbReference>
<dbReference type="EMBL" id="MTYJ01000046">
    <property type="protein sequence ID" value="OQV18745.1"/>
    <property type="molecule type" value="Genomic_DNA"/>
</dbReference>
<dbReference type="Gene3D" id="1.20.5.110">
    <property type="match status" value="1"/>
</dbReference>
<keyword evidence="4" id="KW-1000">Mitochondrion outer membrane</keyword>
<keyword evidence="5" id="KW-0378">Hydrolase</keyword>
<evidence type="ECO:0000256" key="1">
    <source>
        <dbReference type="ARBA" id="ARBA00004374"/>
    </source>
</evidence>
<evidence type="ECO:0000256" key="8">
    <source>
        <dbReference type="ARBA" id="ARBA00023128"/>
    </source>
</evidence>
<dbReference type="OrthoDB" id="6256226at2759"/>
<evidence type="ECO:0000256" key="6">
    <source>
        <dbReference type="ARBA" id="ARBA00022989"/>
    </source>
</evidence>
<feature type="domain" description="Dynamin-type G" evidence="14">
    <location>
        <begin position="116"/>
        <end position="400"/>
    </location>
</feature>
<evidence type="ECO:0000256" key="9">
    <source>
        <dbReference type="ARBA" id="ARBA00023134"/>
    </source>
</evidence>
<dbReference type="InterPro" id="IPR030381">
    <property type="entry name" value="G_DYNAMIN_dom"/>
</dbReference>
<name>A0A1W0WU70_HYPEX</name>
<evidence type="ECO:0000256" key="4">
    <source>
        <dbReference type="ARBA" id="ARBA00022787"/>
    </source>
</evidence>
<evidence type="ECO:0000256" key="11">
    <source>
        <dbReference type="ARBA" id="ARBA00048548"/>
    </source>
</evidence>
<evidence type="ECO:0000256" key="13">
    <source>
        <dbReference type="SAM" id="MobiDB-lite"/>
    </source>
</evidence>
<evidence type="ECO:0000313" key="16">
    <source>
        <dbReference type="Proteomes" id="UP000192578"/>
    </source>
</evidence>
<sequence>MSGILHRSKSEIDSSSSGVKQRGDAVRKEMDALVNIPEENGSTPTKGGPVSPSPLRIFSQAKKKMNEIFIELDAQVKESTAFLKRISQGVVPVNLETVDHVEKQYSKIKGITEMVARDHMKVVFFGRTSNGKSTVINAMLRDKILPSGIGHTTSCFIQVEGTDEPEGYAQTEGSDEKFGVSSVANLSHALNQGHLGEESLVRLHWPKNKCFLLREDVVLVDSPGIDVTPDTDIWIDKYCLDADVFVLVANSESTLMQAEKNFFHKVSTRLSKPNVFILNNRWDASANEPEFMDEVRRQHLDRNLEFLTKELGVISNQQALERVYFVSAKEVLMTAQKKQQNAIVNPGAFPDGYLMRMQDFDTFERKFQECLSKSAVRTKFEHHTQQGRKIAHEMRNLLEEVYEQSNLTRALQEEDRLRQESLFHLKTTHFESMSVDFKEKIDALSRKAGQEIIAGFKEELARLQTTVNLYTKNWPMTVEQMHLYKLGLYEVFERNLLRNFEARCSVPINNAVDMLEQEMLTRFGGLLPENSRDVKLAPLHRRQRFNVKVHLSIPQMCIGFTEDLTFHFSLGWQRIARLLLSRNEMRRLATFGFLPMSRNVEPNASVSPGASKSTDSGIGSLPPSNSSLPATDGTTKDLDVVELAAILSKCGIGTGAVAFMVWRSIGWKILVGAAASYGILYGAERLAWHFSTRRRVFKHQFVDFVKPQLASLVHPSATSGAHQVQEELEFTFTELIRLANESTTELSERIAALRKEVKTLDEVTSQAKVMNNKSKWLESQLDSFWDAYIASKDVEDVVPDILNNHLPEQQK</sequence>
<feature type="compositionally biased region" description="Basic and acidic residues" evidence="13">
    <location>
        <begin position="21"/>
        <end position="31"/>
    </location>
</feature>
<keyword evidence="9" id="KW-0342">GTP-binding</keyword>
<dbReference type="Pfam" id="PF00350">
    <property type="entry name" value="Dynamin_N"/>
    <property type="match status" value="1"/>
</dbReference>
<dbReference type="PROSITE" id="PS51718">
    <property type="entry name" value="G_DYNAMIN_2"/>
    <property type="match status" value="1"/>
</dbReference>
<feature type="region of interest" description="Disordered" evidence="13">
    <location>
        <begin position="1"/>
        <end position="53"/>
    </location>
</feature>
<dbReference type="PANTHER" id="PTHR10465">
    <property type="entry name" value="TRANSMEMBRANE GTPASE FZO1"/>
    <property type="match status" value="1"/>
</dbReference>
<evidence type="ECO:0000256" key="5">
    <source>
        <dbReference type="ARBA" id="ARBA00022801"/>
    </source>
</evidence>
<evidence type="ECO:0000259" key="14">
    <source>
        <dbReference type="PROSITE" id="PS51718"/>
    </source>
</evidence>
<dbReference type="GO" id="GO:0003924">
    <property type="term" value="F:GTPase activity"/>
    <property type="evidence" value="ECO:0007669"/>
    <property type="project" value="InterPro"/>
</dbReference>
<dbReference type="SUPFAM" id="SSF52540">
    <property type="entry name" value="P-loop containing nucleoside triphosphate hydrolases"/>
    <property type="match status" value="1"/>
</dbReference>
<organism evidence="15 16">
    <name type="scientific">Hypsibius exemplaris</name>
    <name type="common">Freshwater tardigrade</name>
    <dbReference type="NCBI Taxonomy" id="2072580"/>
    <lineage>
        <taxon>Eukaryota</taxon>
        <taxon>Metazoa</taxon>
        <taxon>Ecdysozoa</taxon>
        <taxon>Tardigrada</taxon>
        <taxon>Eutardigrada</taxon>
        <taxon>Parachela</taxon>
        <taxon>Hypsibioidea</taxon>
        <taxon>Hypsibiidae</taxon>
        <taxon>Hypsibius</taxon>
    </lineage>
</organism>
<dbReference type="Pfam" id="PF04799">
    <property type="entry name" value="Fzo_mitofusin"/>
    <property type="match status" value="1"/>
</dbReference>
<dbReference type="GO" id="GO:0008053">
    <property type="term" value="P:mitochondrial fusion"/>
    <property type="evidence" value="ECO:0007669"/>
    <property type="project" value="InterPro"/>
</dbReference>
<keyword evidence="6" id="KW-1133">Transmembrane helix</keyword>
<dbReference type="Proteomes" id="UP000192578">
    <property type="component" value="Unassembled WGS sequence"/>
</dbReference>
<reference evidence="16" key="1">
    <citation type="submission" date="2017-01" db="EMBL/GenBank/DDBJ databases">
        <title>Comparative genomics of anhydrobiosis in the tardigrade Hypsibius dujardini.</title>
        <authorList>
            <person name="Yoshida Y."/>
            <person name="Koutsovoulos G."/>
            <person name="Laetsch D."/>
            <person name="Stevens L."/>
            <person name="Kumar S."/>
            <person name="Horikawa D."/>
            <person name="Ishino K."/>
            <person name="Komine S."/>
            <person name="Tomita M."/>
            <person name="Blaxter M."/>
            <person name="Arakawa K."/>
        </authorList>
    </citation>
    <scope>NUCLEOTIDE SEQUENCE [LARGE SCALE GENOMIC DNA]</scope>
    <source>
        <strain evidence="16">Z151</strain>
    </source>
</reference>
<proteinExistence type="predicted"/>
<gene>
    <name evidence="15" type="ORF">BV898_07184</name>
</gene>
<keyword evidence="2" id="KW-0812">Transmembrane</keyword>
<evidence type="ECO:0000256" key="2">
    <source>
        <dbReference type="ARBA" id="ARBA00022692"/>
    </source>
</evidence>
<keyword evidence="7 12" id="KW-0175">Coiled coil</keyword>
<evidence type="ECO:0000313" key="15">
    <source>
        <dbReference type="EMBL" id="OQV18745.1"/>
    </source>
</evidence>
<dbReference type="InterPro" id="IPR006884">
    <property type="entry name" value="Fzo/mitofusin_HR2"/>
</dbReference>
<evidence type="ECO:0000256" key="12">
    <source>
        <dbReference type="SAM" id="Coils"/>
    </source>
</evidence>